<dbReference type="RefSeq" id="WP_187964810.1">
    <property type="nucleotide sequence ID" value="NZ_JACVDC010000013.1"/>
</dbReference>
<comment type="subcellular location">
    <subcellularLocation>
        <location evidence="1">Cell membrane</location>
        <topology evidence="1">Multi-pass membrane protein</topology>
    </subcellularLocation>
</comment>
<accession>A0A926JQT4</accession>
<evidence type="ECO:0000256" key="4">
    <source>
        <dbReference type="ARBA" id="ARBA00022692"/>
    </source>
</evidence>
<dbReference type="PANTHER" id="PTHR33452">
    <property type="entry name" value="OXIDOREDUCTASE CATD-RELATED"/>
    <property type="match status" value="1"/>
</dbReference>
<dbReference type="InterPro" id="IPR032808">
    <property type="entry name" value="DoxX"/>
</dbReference>
<dbReference type="AlphaFoldDB" id="A0A926JQT4"/>
<proteinExistence type="inferred from homology"/>
<evidence type="ECO:0000256" key="2">
    <source>
        <dbReference type="ARBA" id="ARBA00006679"/>
    </source>
</evidence>
<feature type="transmembrane region" description="Helical" evidence="7">
    <location>
        <begin position="116"/>
        <end position="136"/>
    </location>
</feature>
<name>A0A926JQT4_9FLAO</name>
<keyword evidence="5 7" id="KW-1133">Transmembrane helix</keyword>
<evidence type="ECO:0000313" key="8">
    <source>
        <dbReference type="EMBL" id="MBC9795661.1"/>
    </source>
</evidence>
<keyword evidence="3" id="KW-1003">Cell membrane</keyword>
<feature type="transmembrane region" description="Helical" evidence="7">
    <location>
        <begin position="79"/>
        <end position="96"/>
    </location>
</feature>
<dbReference type="Pfam" id="PF07681">
    <property type="entry name" value="DoxX"/>
    <property type="match status" value="1"/>
</dbReference>
<dbReference type="Proteomes" id="UP000653730">
    <property type="component" value="Unassembled WGS sequence"/>
</dbReference>
<feature type="transmembrane region" description="Helical" evidence="7">
    <location>
        <begin position="12"/>
        <end position="30"/>
    </location>
</feature>
<gene>
    <name evidence="8" type="ORF">IBL28_06770</name>
</gene>
<keyword evidence="6 7" id="KW-0472">Membrane</keyword>
<evidence type="ECO:0000256" key="3">
    <source>
        <dbReference type="ARBA" id="ARBA00022475"/>
    </source>
</evidence>
<dbReference type="InterPro" id="IPR051907">
    <property type="entry name" value="DoxX-like_oxidoreductase"/>
</dbReference>
<keyword evidence="4 7" id="KW-0812">Transmembrane</keyword>
<organism evidence="8 9">
    <name type="scientific">Sinomicrobium weinanense</name>
    <dbReference type="NCBI Taxonomy" id="2842200"/>
    <lineage>
        <taxon>Bacteria</taxon>
        <taxon>Pseudomonadati</taxon>
        <taxon>Bacteroidota</taxon>
        <taxon>Flavobacteriia</taxon>
        <taxon>Flavobacteriales</taxon>
        <taxon>Flavobacteriaceae</taxon>
        <taxon>Sinomicrobium</taxon>
    </lineage>
</organism>
<protein>
    <submittedName>
        <fullName evidence="8">DoxX family protein</fullName>
    </submittedName>
</protein>
<dbReference type="PANTHER" id="PTHR33452:SF1">
    <property type="entry name" value="INNER MEMBRANE PROTEIN YPHA-RELATED"/>
    <property type="match status" value="1"/>
</dbReference>
<evidence type="ECO:0000256" key="7">
    <source>
        <dbReference type="SAM" id="Phobius"/>
    </source>
</evidence>
<keyword evidence="9" id="KW-1185">Reference proteome</keyword>
<reference evidence="8 9" key="1">
    <citation type="submission" date="2020-09" db="EMBL/GenBank/DDBJ databases">
        <title>Sinomicrobium weinanense sp. nov., a halophilic bacteria isolated from saline-alkali soil.</title>
        <authorList>
            <person name="Wu P."/>
            <person name="Ren H."/>
            <person name="Mei Y."/>
            <person name="Liang Y."/>
            <person name="Chen Z."/>
        </authorList>
    </citation>
    <scope>NUCLEOTIDE SEQUENCE [LARGE SCALE GENOMIC DNA]</scope>
    <source>
        <strain evidence="8 9">FJxs</strain>
    </source>
</reference>
<comment type="similarity">
    <text evidence="2">Belongs to the DoxX family.</text>
</comment>
<comment type="caution">
    <text evidence="8">The sequence shown here is derived from an EMBL/GenBank/DDBJ whole genome shotgun (WGS) entry which is preliminary data.</text>
</comment>
<evidence type="ECO:0000313" key="9">
    <source>
        <dbReference type="Proteomes" id="UP000653730"/>
    </source>
</evidence>
<dbReference type="EMBL" id="JACVDC010000013">
    <property type="protein sequence ID" value="MBC9795661.1"/>
    <property type="molecule type" value="Genomic_DNA"/>
</dbReference>
<feature type="transmembrane region" description="Helical" evidence="7">
    <location>
        <begin position="50"/>
        <end position="72"/>
    </location>
</feature>
<dbReference type="GO" id="GO:0005886">
    <property type="term" value="C:plasma membrane"/>
    <property type="evidence" value="ECO:0007669"/>
    <property type="project" value="UniProtKB-SubCell"/>
</dbReference>
<evidence type="ECO:0000256" key="6">
    <source>
        <dbReference type="ARBA" id="ARBA00023136"/>
    </source>
</evidence>
<evidence type="ECO:0000256" key="5">
    <source>
        <dbReference type="ARBA" id="ARBA00022989"/>
    </source>
</evidence>
<sequence>MNTIKRKIFRTSGTIVPLVLRLGLGIVILPHGYQKITAFSPVMGHLTQDYGLPGIIAVTVILTEFLAPLFLLTGLASRIAAFLIGIVMLGAIPYHWGNGFFMNWFGNQAGEGFEFHLLAIAMVIGIVIEGGGKFALDRIVIREHRQND</sequence>
<evidence type="ECO:0000256" key="1">
    <source>
        <dbReference type="ARBA" id="ARBA00004651"/>
    </source>
</evidence>